<dbReference type="RefSeq" id="WP_281842662.1">
    <property type="nucleotide sequence ID" value="NZ_BROH01000007.1"/>
</dbReference>
<evidence type="ECO:0008006" key="5">
    <source>
        <dbReference type="Google" id="ProtNLM"/>
    </source>
</evidence>
<dbReference type="PANTHER" id="PTHR32309:SF13">
    <property type="entry name" value="FERRIC ENTEROBACTIN TRANSPORT PROTEIN FEPE"/>
    <property type="match status" value="1"/>
</dbReference>
<dbReference type="PANTHER" id="PTHR32309">
    <property type="entry name" value="TYROSINE-PROTEIN KINASE"/>
    <property type="match status" value="1"/>
</dbReference>
<evidence type="ECO:0000256" key="2">
    <source>
        <dbReference type="SAM" id="Phobius"/>
    </source>
</evidence>
<proteinExistence type="predicted"/>
<sequence length="397" mass="44050">MTNSQTGPESANPTPPAAPQLLRTAPAAPERLKRRHRVILYGFLLFVLAPVAISGWYLYARAADQYASYAAFAVRSEDMKSSLDLLTGLSAFGGASSKDTDVLFEYIQSRGLVKAIDGELDLRALYARPDGRDPVFAFDTSGTIEDLHKHWGRMVKVVYDRGTGLIELRVTAFSPEDAQAIARAILAHGTTLINRLNAVAREDATRYAREELERSVERLRGARRAVTEYRSANQMVDPSAEIGIQTGLISALQNQLSEVMLEYNLLKDSVSPDSPQLKQLGRKTEVLRQSIDEERLKFSATTSVGSENYSTLVGEYESLMVDLEFAEQAYIAALAAFDTAQIEAQRKSRYLAAHIEPTLAERAEYPKRLLLLATVALFALFGWSTGTLVFYSVRDRR</sequence>
<keyword evidence="4" id="KW-1185">Reference proteome</keyword>
<dbReference type="EMBL" id="BROH01000007">
    <property type="protein sequence ID" value="GKY88623.1"/>
    <property type="molecule type" value="Genomic_DNA"/>
</dbReference>
<evidence type="ECO:0000256" key="1">
    <source>
        <dbReference type="SAM" id="MobiDB-lite"/>
    </source>
</evidence>
<keyword evidence="2" id="KW-0472">Membrane</keyword>
<evidence type="ECO:0000313" key="4">
    <source>
        <dbReference type="Proteomes" id="UP001144205"/>
    </source>
</evidence>
<dbReference type="InterPro" id="IPR050445">
    <property type="entry name" value="Bact_polysacc_biosynth/exp"/>
</dbReference>
<organism evidence="3 4">
    <name type="scientific">Sinisalibacter aestuarii</name>
    <dbReference type="NCBI Taxonomy" id="2949426"/>
    <lineage>
        <taxon>Bacteria</taxon>
        <taxon>Pseudomonadati</taxon>
        <taxon>Pseudomonadota</taxon>
        <taxon>Alphaproteobacteria</taxon>
        <taxon>Rhodobacterales</taxon>
        <taxon>Roseobacteraceae</taxon>
        <taxon>Sinisalibacter</taxon>
    </lineage>
</organism>
<gene>
    <name evidence="3" type="ORF">STA1M1_24920</name>
</gene>
<keyword evidence="2" id="KW-1133">Transmembrane helix</keyword>
<reference evidence="3" key="1">
    <citation type="journal article" date="2023" name="Int. J. Syst. Evol. Microbiol.">
        <title>Sinisalibacter aestuarii sp. nov., isolated from estuarine sediment of the Arakawa River.</title>
        <authorList>
            <person name="Arafat S.T."/>
            <person name="Hirano S."/>
            <person name="Sato A."/>
            <person name="Takeuchi K."/>
            <person name="Yasuda T."/>
            <person name="Terahara T."/>
            <person name="Hamada M."/>
            <person name="Kobayashi T."/>
        </authorList>
    </citation>
    <scope>NUCLEOTIDE SEQUENCE</scope>
    <source>
        <strain evidence="3">B-399</strain>
    </source>
</reference>
<dbReference type="Proteomes" id="UP001144205">
    <property type="component" value="Unassembled WGS sequence"/>
</dbReference>
<accession>A0ABQ5LVJ3</accession>
<feature type="region of interest" description="Disordered" evidence="1">
    <location>
        <begin position="1"/>
        <end position="22"/>
    </location>
</feature>
<comment type="caution">
    <text evidence="3">The sequence shown here is derived from an EMBL/GenBank/DDBJ whole genome shotgun (WGS) entry which is preliminary data.</text>
</comment>
<feature type="transmembrane region" description="Helical" evidence="2">
    <location>
        <begin position="369"/>
        <end position="393"/>
    </location>
</feature>
<evidence type="ECO:0000313" key="3">
    <source>
        <dbReference type="EMBL" id="GKY88623.1"/>
    </source>
</evidence>
<keyword evidence="2" id="KW-0812">Transmembrane</keyword>
<feature type="compositionally biased region" description="Polar residues" evidence="1">
    <location>
        <begin position="1"/>
        <end position="12"/>
    </location>
</feature>
<name>A0ABQ5LVJ3_9RHOB</name>
<protein>
    <recommendedName>
        <fullName evidence="5">Sugar transporter</fullName>
    </recommendedName>
</protein>
<feature type="transmembrane region" description="Helical" evidence="2">
    <location>
        <begin position="38"/>
        <end position="59"/>
    </location>
</feature>